<dbReference type="EC" id="2.2.1.10" evidence="5 6"/>
<evidence type="ECO:0000256" key="4">
    <source>
        <dbReference type="ARBA" id="ARBA00023270"/>
    </source>
</evidence>
<dbReference type="NCBIfam" id="NF005556">
    <property type="entry name" value="PRK07226.1"/>
    <property type="match status" value="1"/>
</dbReference>
<evidence type="ECO:0000313" key="8">
    <source>
        <dbReference type="EMBL" id="MDE4907885.1"/>
    </source>
</evidence>
<dbReference type="EMBL" id="JAKELO010000002">
    <property type="protein sequence ID" value="MDE4907885.1"/>
    <property type="molecule type" value="Genomic_DNA"/>
</dbReference>
<organism evidence="8 9">
    <name type="scientific">Methanogenium marinum</name>
    <dbReference type="NCBI Taxonomy" id="348610"/>
    <lineage>
        <taxon>Archaea</taxon>
        <taxon>Methanobacteriati</taxon>
        <taxon>Methanobacteriota</taxon>
        <taxon>Stenosarchaea group</taxon>
        <taxon>Methanomicrobia</taxon>
        <taxon>Methanomicrobiales</taxon>
        <taxon>Methanomicrobiaceae</taxon>
        <taxon>Methanogenium</taxon>
    </lineage>
</organism>
<proteinExistence type="inferred from homology"/>
<dbReference type="HAMAP" id="MF_00960">
    <property type="entry name" value="ADH_synthase"/>
    <property type="match status" value="1"/>
</dbReference>
<keyword evidence="2 5" id="KW-0808">Transferase</keyword>
<dbReference type="CDD" id="cd00958">
    <property type="entry name" value="DhnA"/>
    <property type="match status" value="1"/>
</dbReference>
<dbReference type="GO" id="GO:0004332">
    <property type="term" value="F:fructose-bisphosphate aldolase activity"/>
    <property type="evidence" value="ECO:0007669"/>
    <property type="project" value="InterPro"/>
</dbReference>
<feature type="binding site" evidence="5">
    <location>
        <begin position="145"/>
        <end position="147"/>
    </location>
    <ligand>
        <name>1-deoxy-D-threo-hexo-2,5-diulose 6-phosphate</name>
        <dbReference type="ChEBI" id="CHEBI:58861"/>
    </ligand>
</feature>
<keyword evidence="9" id="KW-1185">Reference proteome</keyword>
<dbReference type="GO" id="GO:0016744">
    <property type="term" value="F:transketolase or transaldolase activity"/>
    <property type="evidence" value="ECO:0007669"/>
    <property type="project" value="UniProtKB-UniRule"/>
</dbReference>
<evidence type="ECO:0000256" key="5">
    <source>
        <dbReference type="HAMAP-Rule" id="MF_00960"/>
    </source>
</evidence>
<dbReference type="NCBIfam" id="TIGR01949">
    <property type="entry name" value="ADH_synth"/>
    <property type="match status" value="1"/>
</dbReference>
<dbReference type="SMART" id="SM01133">
    <property type="entry name" value="DeoC"/>
    <property type="match status" value="1"/>
</dbReference>
<dbReference type="Proteomes" id="UP001143747">
    <property type="component" value="Unassembled WGS sequence"/>
</dbReference>
<name>A0A9Q4PVD0_9EURY</name>
<dbReference type="SUPFAM" id="SSF51569">
    <property type="entry name" value="Aldolase"/>
    <property type="match status" value="1"/>
</dbReference>
<evidence type="ECO:0000256" key="7">
    <source>
        <dbReference type="PIRSR" id="PIRSR038992-1"/>
    </source>
</evidence>
<feature type="binding site" evidence="5">
    <location>
        <begin position="201"/>
        <end position="202"/>
    </location>
    <ligand>
        <name>1-deoxy-D-threo-hexo-2,5-diulose 6-phosphate</name>
        <dbReference type="ChEBI" id="CHEBI:58861"/>
    </ligand>
</feature>
<comment type="function">
    <text evidence="5">Catalyzes a transaldol reaction between 6-deoxy-5-ketofructose 1-phosphate (DKFP) and L-aspartate semialdehyde (ASA) with an elimination of hydroxypyruvaldehyde phosphate to yield 2-amino-3,7-dideoxy-D-threo-hept-6-ulosonate (ADH). Plays a key role in an alternative pathway of the biosynthesis of 3-dehydroquinate (DHQ), which is involved in the canonical pathway for the biosynthesis of aromatic amino acids.</text>
</comment>
<accession>A0A9Q4PVD0</accession>
<dbReference type="GO" id="GO:0016836">
    <property type="term" value="F:hydro-lyase activity"/>
    <property type="evidence" value="ECO:0007669"/>
    <property type="project" value="InterPro"/>
</dbReference>
<feature type="active site" description="Proton donor" evidence="5 7">
    <location>
        <position position="145"/>
    </location>
</feature>
<dbReference type="PANTHER" id="PTHR47916:SF1">
    <property type="entry name" value="3-HYDROXY-5-PHOSPHONOOXYPENTANE-2,4-DIONE THIOLASE"/>
    <property type="match status" value="1"/>
</dbReference>
<dbReference type="InterPro" id="IPR002915">
    <property type="entry name" value="DeoC/FbaB/LacD_aldolase"/>
</dbReference>
<comment type="catalytic activity">
    <reaction evidence="5">
        <text>1-deoxy-D-threo-hexo-2,5-diulose 6-phosphate + L-aspartate 4-semialdehyde = 2,3-dioxopropyl phosphate + 2-amino-2,3,7-trideoxy-D-lyxo-hept-6-ulosonate</text>
        <dbReference type="Rhea" id="RHEA:25952"/>
        <dbReference type="ChEBI" id="CHEBI:58859"/>
        <dbReference type="ChEBI" id="CHEBI:58860"/>
        <dbReference type="ChEBI" id="CHEBI:58861"/>
        <dbReference type="ChEBI" id="CHEBI:537519"/>
        <dbReference type="EC" id="2.2.1.10"/>
    </reaction>
</comment>
<sequence>MRGKQIRLERIMNRDTGATVIVPMDHGVSSGPIAGVIDLDESVNLVAQGGANAVLGHIGLALHGHRKGGPDIGLILHLSASTDMGPDPNNKVIVNTVTNALKMGADGVSVHCNIGAESEARMLEDLGRIAVECMEWGMPLLAMMYPRGPNVLNEKGVNEVKHAARVASELGADIVKTPYTGDPDSFREVTAGCHVPVVVAGGARGDDFATLQMIEGAMESGAAGISIGRNAFQHPHPDLFVRAMAQVVHEHRSAEEAAEILGVRKVA</sequence>
<reference evidence="8" key="1">
    <citation type="submission" date="2022-01" db="EMBL/GenBank/DDBJ databases">
        <title>Draft genome of Methanogenium marinum DSM 15558.</title>
        <authorList>
            <person name="Chen S.-C."/>
            <person name="You Y.-T."/>
        </authorList>
    </citation>
    <scope>NUCLEOTIDE SEQUENCE</scope>
    <source>
        <strain evidence="8">DSM 15558</strain>
    </source>
</reference>
<evidence type="ECO:0000256" key="2">
    <source>
        <dbReference type="ARBA" id="ARBA00022679"/>
    </source>
</evidence>
<evidence type="ECO:0000313" key="9">
    <source>
        <dbReference type="Proteomes" id="UP001143747"/>
    </source>
</evidence>
<dbReference type="GO" id="GO:0008652">
    <property type="term" value="P:amino acid biosynthetic process"/>
    <property type="evidence" value="ECO:0007669"/>
    <property type="project" value="UniProtKB-KW"/>
</dbReference>
<dbReference type="PIRSF" id="PIRSF038992">
    <property type="entry name" value="Aldolase_Ia"/>
    <property type="match status" value="1"/>
</dbReference>
<dbReference type="RefSeq" id="WP_274924529.1">
    <property type="nucleotide sequence ID" value="NZ_JAKELO010000002.1"/>
</dbReference>
<gene>
    <name evidence="5" type="primary">aroA'</name>
    <name evidence="8" type="ORF">L0665_04585</name>
</gene>
<dbReference type="AlphaFoldDB" id="A0A9Q4PVD0"/>
<protein>
    <recommendedName>
        <fullName evidence="5 6">2-amino-3,7-dideoxy-D-threo-hept-6-ulosonate synthase</fullName>
        <shortName evidence="5">ADH synthase</shortName>
        <shortName evidence="5">ADHS</shortName>
        <shortName evidence="5">ADTH synthase</shortName>
        <ecNumber evidence="5 6">2.2.1.10</ecNumber>
    </recommendedName>
</protein>
<dbReference type="InterPro" id="IPR013785">
    <property type="entry name" value="Aldolase_TIM"/>
</dbReference>
<dbReference type="InterPro" id="IPR041720">
    <property type="entry name" value="FbaB-like"/>
</dbReference>
<dbReference type="Gene3D" id="3.20.20.70">
    <property type="entry name" value="Aldolase class I"/>
    <property type="match status" value="1"/>
</dbReference>
<feature type="active site" description="Schiff-base intermediate with dihydroxyacetone-P" evidence="7">
    <location>
        <position position="176"/>
    </location>
</feature>
<comment type="caution">
    <text evidence="8">The sequence shown here is derived from an EMBL/GenBank/DDBJ whole genome shotgun (WGS) entry which is preliminary data.</text>
</comment>
<feature type="active site" description="Schiff-base intermediate with substrate" evidence="5">
    <location>
        <position position="176"/>
    </location>
</feature>
<dbReference type="GO" id="GO:0009073">
    <property type="term" value="P:aromatic amino acid family biosynthetic process"/>
    <property type="evidence" value="ECO:0007669"/>
    <property type="project" value="UniProtKB-UniRule"/>
</dbReference>
<feature type="active site" description="Proton acceptor" evidence="5">
    <location>
        <position position="25"/>
    </location>
</feature>
<evidence type="ECO:0000256" key="3">
    <source>
        <dbReference type="ARBA" id="ARBA00023141"/>
    </source>
</evidence>
<comment type="subunit">
    <text evidence="5">Homodecamer.</text>
</comment>
<feature type="binding site" evidence="5">
    <location>
        <begin position="228"/>
        <end position="229"/>
    </location>
    <ligand>
        <name>1-deoxy-D-threo-hexo-2,5-diulose 6-phosphate</name>
        <dbReference type="ChEBI" id="CHEBI:58861"/>
    </ligand>
</feature>
<comment type="similarity">
    <text evidence="5">Belongs to the DeoC/FbaB aldolase family. ADHS subfamily.</text>
</comment>
<feature type="binding site" evidence="5">
    <location>
        <begin position="25"/>
        <end position="29"/>
    </location>
    <ligand>
        <name>1-deoxy-D-threo-hexo-2,5-diulose 6-phosphate</name>
        <dbReference type="ChEBI" id="CHEBI:58861"/>
    </ligand>
</feature>
<dbReference type="Pfam" id="PF01791">
    <property type="entry name" value="DeoC"/>
    <property type="match status" value="1"/>
</dbReference>
<evidence type="ECO:0000256" key="6">
    <source>
        <dbReference type="NCBIfam" id="TIGR01949"/>
    </source>
</evidence>
<keyword evidence="4 5" id="KW-0704">Schiff base</keyword>
<dbReference type="PANTHER" id="PTHR47916">
    <property type="entry name" value="FRUCTOSE-BISPHOSPHATE ALDOLASE CLASS 1"/>
    <property type="match status" value="1"/>
</dbReference>
<evidence type="ECO:0000256" key="1">
    <source>
        <dbReference type="ARBA" id="ARBA00022605"/>
    </source>
</evidence>
<dbReference type="InterPro" id="IPR010210">
    <property type="entry name" value="ADH_synthase"/>
</dbReference>
<dbReference type="InterPro" id="IPR050456">
    <property type="entry name" value="DeoC/FbaB_aldolase"/>
</dbReference>
<keyword evidence="3 5" id="KW-0057">Aromatic amino acid biosynthesis</keyword>
<keyword evidence="1 5" id="KW-0028">Amino-acid biosynthesis</keyword>